<keyword evidence="2" id="KW-1185">Reference proteome</keyword>
<dbReference type="OrthoDB" id="245563at2759"/>
<gene>
    <name evidence="1" type="ORF">GALMADRAFT_60259</name>
</gene>
<dbReference type="STRING" id="685588.A0A067TFN3"/>
<dbReference type="EMBL" id="KL142370">
    <property type="protein sequence ID" value="KDR82000.1"/>
    <property type="molecule type" value="Genomic_DNA"/>
</dbReference>
<protein>
    <submittedName>
        <fullName evidence="1">Uncharacterized protein</fullName>
    </submittedName>
</protein>
<evidence type="ECO:0000313" key="1">
    <source>
        <dbReference type="EMBL" id="KDR82000.1"/>
    </source>
</evidence>
<feature type="non-terminal residue" evidence="1">
    <location>
        <position position="166"/>
    </location>
</feature>
<reference evidence="2" key="1">
    <citation type="journal article" date="2014" name="Proc. Natl. Acad. Sci. U.S.A.">
        <title>Extensive sampling of basidiomycete genomes demonstrates inadequacy of the white-rot/brown-rot paradigm for wood decay fungi.</title>
        <authorList>
            <person name="Riley R."/>
            <person name="Salamov A.A."/>
            <person name="Brown D.W."/>
            <person name="Nagy L.G."/>
            <person name="Floudas D."/>
            <person name="Held B.W."/>
            <person name="Levasseur A."/>
            <person name="Lombard V."/>
            <person name="Morin E."/>
            <person name="Otillar R."/>
            <person name="Lindquist E.A."/>
            <person name="Sun H."/>
            <person name="LaButti K.M."/>
            <person name="Schmutz J."/>
            <person name="Jabbour D."/>
            <person name="Luo H."/>
            <person name="Baker S.E."/>
            <person name="Pisabarro A.G."/>
            <person name="Walton J.D."/>
            <person name="Blanchette R.A."/>
            <person name="Henrissat B."/>
            <person name="Martin F."/>
            <person name="Cullen D."/>
            <person name="Hibbett D.S."/>
            <person name="Grigoriev I.V."/>
        </authorList>
    </citation>
    <scope>NUCLEOTIDE SEQUENCE [LARGE SCALE GENOMIC DNA]</scope>
    <source>
        <strain evidence="2">CBS 339.88</strain>
    </source>
</reference>
<dbReference type="Proteomes" id="UP000027222">
    <property type="component" value="Unassembled WGS sequence"/>
</dbReference>
<evidence type="ECO:0000313" key="2">
    <source>
        <dbReference type="Proteomes" id="UP000027222"/>
    </source>
</evidence>
<dbReference type="HOGENOM" id="CLU_074847_0_0_1"/>
<name>A0A067TFN3_GALM3</name>
<organism evidence="1 2">
    <name type="scientific">Galerina marginata (strain CBS 339.88)</name>
    <dbReference type="NCBI Taxonomy" id="685588"/>
    <lineage>
        <taxon>Eukaryota</taxon>
        <taxon>Fungi</taxon>
        <taxon>Dikarya</taxon>
        <taxon>Basidiomycota</taxon>
        <taxon>Agaricomycotina</taxon>
        <taxon>Agaricomycetes</taxon>
        <taxon>Agaricomycetidae</taxon>
        <taxon>Agaricales</taxon>
        <taxon>Agaricineae</taxon>
        <taxon>Strophariaceae</taxon>
        <taxon>Galerina</taxon>
    </lineage>
</organism>
<accession>A0A067TFN3</accession>
<proteinExistence type="predicted"/>
<sequence>MPNLAAVLVADPAIVKRKFTKLLRKLVQYVKNGGSAVLGGSFSSHITPPNFDEFMKNTWGLDWKFGEYHRTTFTVNPTNDLAKRNPSLVLSYSMKAVHIANIRPEMAIYTPAKGARLQSLVFAPVPIENTSESPAVCTRVGRGLLSFLGDVNAEVGSTNTILAMLG</sequence>
<dbReference type="AlphaFoldDB" id="A0A067TFN3"/>